<evidence type="ECO:0000256" key="5">
    <source>
        <dbReference type="ARBA" id="ARBA00023136"/>
    </source>
</evidence>
<dbReference type="EMBL" id="AP014945">
    <property type="protein sequence ID" value="BAU23638.1"/>
    <property type="molecule type" value="Genomic_DNA"/>
</dbReference>
<proteinExistence type="predicted"/>
<dbReference type="Pfam" id="PF02656">
    <property type="entry name" value="DUF202"/>
    <property type="match status" value="1"/>
</dbReference>
<dbReference type="OrthoDB" id="582337at2"/>
<gene>
    <name evidence="8" type="ORF">THC_1270</name>
</gene>
<dbReference type="AlphaFoldDB" id="A0A0U4N2W3"/>
<evidence type="ECO:0000256" key="1">
    <source>
        <dbReference type="ARBA" id="ARBA00004651"/>
    </source>
</evidence>
<evidence type="ECO:0000313" key="8">
    <source>
        <dbReference type="EMBL" id="BAU23638.1"/>
    </source>
</evidence>
<evidence type="ECO:0000313" key="9">
    <source>
        <dbReference type="Proteomes" id="UP000068196"/>
    </source>
</evidence>
<organism evidence="8 9">
    <name type="scientific">Caldimicrobium thiodismutans</name>
    <dbReference type="NCBI Taxonomy" id="1653476"/>
    <lineage>
        <taxon>Bacteria</taxon>
        <taxon>Pseudomonadati</taxon>
        <taxon>Thermodesulfobacteriota</taxon>
        <taxon>Thermodesulfobacteria</taxon>
        <taxon>Thermodesulfobacteriales</taxon>
        <taxon>Thermodesulfobacteriaceae</taxon>
        <taxon>Caldimicrobium</taxon>
    </lineage>
</organism>
<reference evidence="8 9" key="1">
    <citation type="journal article" date="2016" name="Int. J. Syst. Evol. Microbiol.">
        <title>Caldimicrobium thiodismutans sp. nov., a sulfur-disproportionating bacterium isolated from a hot spring, and emended description of the genus Caldimicrobium.</title>
        <authorList>
            <person name="Kojima H."/>
            <person name="Umezawa K."/>
            <person name="Fukui M."/>
        </authorList>
    </citation>
    <scope>NUCLEOTIDE SEQUENCE [LARGE SCALE GENOMIC DNA]</scope>
    <source>
        <strain evidence="8 9">TF1</strain>
    </source>
</reference>
<dbReference type="Proteomes" id="UP000068196">
    <property type="component" value="Chromosome"/>
</dbReference>
<dbReference type="RefSeq" id="WP_068514942.1">
    <property type="nucleotide sequence ID" value="NZ_AP014945.1"/>
</dbReference>
<evidence type="ECO:0000256" key="6">
    <source>
        <dbReference type="SAM" id="Phobius"/>
    </source>
</evidence>
<dbReference type="InterPro" id="IPR052053">
    <property type="entry name" value="IM_YidH-like"/>
</dbReference>
<keyword evidence="3 6" id="KW-0812">Transmembrane</keyword>
<evidence type="ECO:0000256" key="3">
    <source>
        <dbReference type="ARBA" id="ARBA00022692"/>
    </source>
</evidence>
<evidence type="ECO:0000256" key="4">
    <source>
        <dbReference type="ARBA" id="ARBA00022989"/>
    </source>
</evidence>
<comment type="subcellular location">
    <subcellularLocation>
        <location evidence="1">Cell membrane</location>
        <topology evidence="1">Multi-pass membrane protein</topology>
    </subcellularLocation>
</comment>
<sequence length="128" mass="14972">MPENLQKPVDARYYLAVERTFLAWIRSAIAFLAFGIAIEKFDFFLKFALKTQELSPLPPIEKYPHLHYLGKLLIGIGILSLIFGKINFYKTLKKVETGAYRTSFWLYFLYFIILLILSLGLFLYFLFG</sequence>
<feature type="domain" description="DUF202" evidence="7">
    <location>
        <begin position="13"/>
        <end position="93"/>
    </location>
</feature>
<accession>A0A0U4N2W3</accession>
<keyword evidence="4 6" id="KW-1133">Transmembrane helix</keyword>
<dbReference type="GO" id="GO:0005886">
    <property type="term" value="C:plasma membrane"/>
    <property type="evidence" value="ECO:0007669"/>
    <property type="project" value="UniProtKB-SubCell"/>
</dbReference>
<name>A0A0U4N2W3_9BACT</name>
<evidence type="ECO:0000256" key="2">
    <source>
        <dbReference type="ARBA" id="ARBA00022475"/>
    </source>
</evidence>
<dbReference type="PANTHER" id="PTHR34187">
    <property type="entry name" value="FGR18P"/>
    <property type="match status" value="1"/>
</dbReference>
<keyword evidence="2" id="KW-1003">Cell membrane</keyword>
<dbReference type="InterPro" id="IPR003807">
    <property type="entry name" value="DUF202"/>
</dbReference>
<dbReference type="PANTHER" id="PTHR34187:SF2">
    <property type="entry name" value="DUF202 DOMAIN-CONTAINING PROTEIN"/>
    <property type="match status" value="1"/>
</dbReference>
<protein>
    <recommendedName>
        <fullName evidence="7">DUF202 domain-containing protein</fullName>
    </recommendedName>
</protein>
<feature type="transmembrane region" description="Helical" evidence="6">
    <location>
        <begin position="21"/>
        <end position="38"/>
    </location>
</feature>
<feature type="transmembrane region" description="Helical" evidence="6">
    <location>
        <begin position="104"/>
        <end position="127"/>
    </location>
</feature>
<keyword evidence="9" id="KW-1185">Reference proteome</keyword>
<dbReference type="STRING" id="1653476.THC_1270"/>
<dbReference type="KEGG" id="cthi:THC_1270"/>
<reference evidence="9" key="2">
    <citation type="journal article" date="2016" name="Int. J. Syst. Evol. Microbiol.">
        <title>Caldimicrobium thiodismutans sp. nov., a sulfur-disproportionating bacterium isolated from a hot spring.</title>
        <authorList>
            <person name="Kojima H."/>
            <person name="Umezawa K."/>
            <person name="Fukui M."/>
        </authorList>
    </citation>
    <scope>NUCLEOTIDE SEQUENCE [LARGE SCALE GENOMIC DNA]</scope>
    <source>
        <strain evidence="9">TF1</strain>
    </source>
</reference>
<feature type="transmembrane region" description="Helical" evidence="6">
    <location>
        <begin position="65"/>
        <end position="83"/>
    </location>
</feature>
<keyword evidence="5 6" id="KW-0472">Membrane</keyword>
<evidence type="ECO:0000259" key="7">
    <source>
        <dbReference type="Pfam" id="PF02656"/>
    </source>
</evidence>